<name>A0A1I4ZY05_9MICO</name>
<protein>
    <submittedName>
        <fullName evidence="2">Uncharacterized protein</fullName>
    </submittedName>
</protein>
<evidence type="ECO:0000256" key="1">
    <source>
        <dbReference type="SAM" id="MobiDB-lite"/>
    </source>
</evidence>
<dbReference type="AlphaFoldDB" id="A0A1I4ZY05"/>
<gene>
    <name evidence="2" type="ORF">SAMN05216219_1165</name>
</gene>
<feature type="region of interest" description="Disordered" evidence="1">
    <location>
        <begin position="91"/>
        <end position="112"/>
    </location>
</feature>
<sequence length="243" mass="25619">MVLRSHADEHPLTTVGNRHAVGLVLRIYHAIAGGMPSVALVLQIFRQAETAGTRSVGQPVSIQAISAYNGTTTSAALDQGAVANPDLAAPNRTPAVAAGPAQSIRSPSRCPDLGTAPAEMSFLLPRVQCGGHSRGAPPRRTDIVGRLQHSQRRPKPSPSQSDFPPVQGESVGLRPDSGSGRSCLTPNRASVDFTERVIDTSPHRRIGRRRKCPQGPTSCRCGSRSDRLCFMSRVSAAATAGHA</sequence>
<evidence type="ECO:0000313" key="2">
    <source>
        <dbReference type="EMBL" id="SFN54959.1"/>
    </source>
</evidence>
<accession>A0A1I4ZY05</accession>
<organism evidence="2 3">
    <name type="scientific">Mycetocola miduiensis</name>
    <dbReference type="NCBI Taxonomy" id="995034"/>
    <lineage>
        <taxon>Bacteria</taxon>
        <taxon>Bacillati</taxon>
        <taxon>Actinomycetota</taxon>
        <taxon>Actinomycetes</taxon>
        <taxon>Micrococcales</taxon>
        <taxon>Microbacteriaceae</taxon>
        <taxon>Mycetocola</taxon>
    </lineage>
</organism>
<dbReference type="Proteomes" id="UP000198867">
    <property type="component" value="Unassembled WGS sequence"/>
</dbReference>
<evidence type="ECO:0000313" key="3">
    <source>
        <dbReference type="Proteomes" id="UP000198867"/>
    </source>
</evidence>
<feature type="region of interest" description="Disordered" evidence="1">
    <location>
        <begin position="147"/>
        <end position="186"/>
    </location>
</feature>
<reference evidence="3" key="1">
    <citation type="submission" date="2016-10" db="EMBL/GenBank/DDBJ databases">
        <authorList>
            <person name="Varghese N."/>
            <person name="Submissions S."/>
        </authorList>
    </citation>
    <scope>NUCLEOTIDE SEQUENCE [LARGE SCALE GENOMIC DNA]</scope>
    <source>
        <strain evidence="3">CGMCC 1.11101</strain>
    </source>
</reference>
<dbReference type="EMBL" id="FOVM01000002">
    <property type="protein sequence ID" value="SFN54959.1"/>
    <property type="molecule type" value="Genomic_DNA"/>
</dbReference>
<keyword evidence="3" id="KW-1185">Reference proteome</keyword>
<proteinExistence type="predicted"/>